<evidence type="ECO:0000313" key="6">
    <source>
        <dbReference type="Proteomes" id="UP000280307"/>
    </source>
</evidence>
<dbReference type="GO" id="GO:0000160">
    <property type="term" value="P:phosphorelay signal transduction system"/>
    <property type="evidence" value="ECO:0007669"/>
    <property type="project" value="InterPro"/>
</dbReference>
<sequence>MITAPAPKLMMKRQDGQYRELDWESEQMTIGRDAANDIVIDHPLASRRHARLERTTDGYAVRDLASTNGTFVNQERIEGLCTLHNHDQIIIADTVIVFQDPEATVKGILPPELLRAAREELRVNVKTKEVFIQGQLLQPPLTVKEFHLLELLYSRNGQVVSKDEIAGQVWDYEVFDYNAIDALVYRLRQRIEVDPAHPRYLITQRGFGYKLLTTPPA</sequence>
<protein>
    <submittedName>
        <fullName evidence="5">FHA domain-containing protein</fullName>
    </submittedName>
</protein>
<dbReference type="InterPro" id="IPR008984">
    <property type="entry name" value="SMAD_FHA_dom_sf"/>
</dbReference>
<organism evidence="5 6">
    <name type="scientific">Candidatus Viridilinea halotolerans</name>
    <dbReference type="NCBI Taxonomy" id="2491704"/>
    <lineage>
        <taxon>Bacteria</taxon>
        <taxon>Bacillati</taxon>
        <taxon>Chloroflexota</taxon>
        <taxon>Chloroflexia</taxon>
        <taxon>Chloroflexales</taxon>
        <taxon>Chloroflexineae</taxon>
        <taxon>Oscillochloridaceae</taxon>
        <taxon>Candidatus Viridilinea</taxon>
    </lineage>
</organism>
<dbReference type="EMBL" id="RSAS01000331">
    <property type="protein sequence ID" value="RRR73554.1"/>
    <property type="molecule type" value="Genomic_DNA"/>
</dbReference>
<accession>A0A426U1Z8</accession>
<dbReference type="InterPro" id="IPR000253">
    <property type="entry name" value="FHA_dom"/>
</dbReference>
<reference evidence="5 6" key="1">
    <citation type="submission" date="2018-12" db="EMBL/GenBank/DDBJ databases">
        <title>Genome Sequence of Candidatus Viridilinea halotolerans isolated from saline sulfide-rich spring.</title>
        <authorList>
            <person name="Grouzdev D.S."/>
            <person name="Burganskaya E.I."/>
            <person name="Krutkina M.S."/>
            <person name="Sukhacheva M.V."/>
            <person name="Gorlenko V.M."/>
        </authorList>
    </citation>
    <scope>NUCLEOTIDE SEQUENCE [LARGE SCALE GENOMIC DNA]</scope>
    <source>
        <strain evidence="5">Chok-6</strain>
    </source>
</reference>
<dbReference type="InterPro" id="IPR016032">
    <property type="entry name" value="Sig_transdc_resp-reg_C-effctor"/>
</dbReference>
<dbReference type="SMART" id="SM00240">
    <property type="entry name" value="FHA"/>
    <property type="match status" value="1"/>
</dbReference>
<gene>
    <name evidence="5" type="ORF">EI684_08600</name>
</gene>
<proteinExistence type="predicted"/>
<dbReference type="CDD" id="cd00060">
    <property type="entry name" value="FHA"/>
    <property type="match status" value="1"/>
</dbReference>
<dbReference type="Proteomes" id="UP000280307">
    <property type="component" value="Unassembled WGS sequence"/>
</dbReference>
<feature type="domain" description="FHA" evidence="3">
    <location>
        <begin position="28"/>
        <end position="77"/>
    </location>
</feature>
<dbReference type="CDD" id="cd00383">
    <property type="entry name" value="trans_reg_C"/>
    <property type="match status" value="1"/>
</dbReference>
<dbReference type="InterPro" id="IPR001867">
    <property type="entry name" value="OmpR/PhoB-type_DNA-bd"/>
</dbReference>
<dbReference type="PROSITE" id="PS50006">
    <property type="entry name" value="FHA_DOMAIN"/>
    <property type="match status" value="1"/>
</dbReference>
<dbReference type="SUPFAM" id="SSF49879">
    <property type="entry name" value="SMAD/FHA domain"/>
    <property type="match status" value="1"/>
</dbReference>
<dbReference type="PANTHER" id="PTHR23308">
    <property type="entry name" value="NUCLEAR INHIBITOR OF PROTEIN PHOSPHATASE-1"/>
    <property type="match status" value="1"/>
</dbReference>
<dbReference type="Pfam" id="PF00498">
    <property type="entry name" value="FHA"/>
    <property type="match status" value="1"/>
</dbReference>
<dbReference type="PROSITE" id="PS51755">
    <property type="entry name" value="OMPR_PHOB"/>
    <property type="match status" value="1"/>
</dbReference>
<dbReference type="SUPFAM" id="SSF46894">
    <property type="entry name" value="C-terminal effector domain of the bipartite response regulators"/>
    <property type="match status" value="1"/>
</dbReference>
<dbReference type="Pfam" id="PF00486">
    <property type="entry name" value="Trans_reg_C"/>
    <property type="match status" value="1"/>
</dbReference>
<dbReference type="InterPro" id="IPR050923">
    <property type="entry name" value="Cell_Proc_Reg/RNA_Proc"/>
</dbReference>
<evidence type="ECO:0000259" key="3">
    <source>
        <dbReference type="PROSITE" id="PS50006"/>
    </source>
</evidence>
<name>A0A426U1Z8_9CHLR</name>
<dbReference type="InterPro" id="IPR036388">
    <property type="entry name" value="WH-like_DNA-bd_sf"/>
</dbReference>
<comment type="caution">
    <text evidence="5">The sequence shown here is derived from an EMBL/GenBank/DDBJ whole genome shotgun (WGS) entry which is preliminary data.</text>
</comment>
<dbReference type="Gene3D" id="1.10.10.10">
    <property type="entry name" value="Winged helix-like DNA-binding domain superfamily/Winged helix DNA-binding domain"/>
    <property type="match status" value="1"/>
</dbReference>
<evidence type="ECO:0000256" key="1">
    <source>
        <dbReference type="ARBA" id="ARBA00023125"/>
    </source>
</evidence>
<evidence type="ECO:0000256" key="2">
    <source>
        <dbReference type="PROSITE-ProRule" id="PRU01091"/>
    </source>
</evidence>
<evidence type="ECO:0000259" key="4">
    <source>
        <dbReference type="PROSITE" id="PS51755"/>
    </source>
</evidence>
<dbReference type="SMART" id="SM00862">
    <property type="entry name" value="Trans_reg_C"/>
    <property type="match status" value="1"/>
</dbReference>
<keyword evidence="1 2" id="KW-0238">DNA-binding</keyword>
<feature type="domain" description="OmpR/PhoB-type" evidence="4">
    <location>
        <begin position="111"/>
        <end position="213"/>
    </location>
</feature>
<dbReference type="AlphaFoldDB" id="A0A426U1Z8"/>
<dbReference type="Gene3D" id="2.60.200.20">
    <property type="match status" value="1"/>
</dbReference>
<dbReference type="GO" id="GO:0006355">
    <property type="term" value="P:regulation of DNA-templated transcription"/>
    <property type="evidence" value="ECO:0007669"/>
    <property type="project" value="InterPro"/>
</dbReference>
<feature type="DNA-binding region" description="OmpR/PhoB-type" evidence="2">
    <location>
        <begin position="111"/>
        <end position="213"/>
    </location>
</feature>
<evidence type="ECO:0000313" key="5">
    <source>
        <dbReference type="EMBL" id="RRR73554.1"/>
    </source>
</evidence>
<dbReference type="GO" id="GO:0003677">
    <property type="term" value="F:DNA binding"/>
    <property type="evidence" value="ECO:0007669"/>
    <property type="project" value="UniProtKB-UniRule"/>
</dbReference>